<reference evidence="3" key="1">
    <citation type="submission" date="2022-11" db="UniProtKB">
        <authorList>
            <consortium name="WormBaseParasite"/>
        </authorList>
    </citation>
    <scope>IDENTIFICATION</scope>
</reference>
<keyword evidence="2" id="KW-1185">Reference proteome</keyword>
<sequence>MTNTRKEMRIMRLIHFVKGAGSSAFQEFINALRTCNKEHLAEKILTCLPSSSIRQSPLSEVKTTDTFNNQQNEGRMVGGPVIEGKINLGGIHNIAQMVVQGDYHAYSQDTRQDPSTSSSYSSQLSPEDWQQKLVT</sequence>
<feature type="region of interest" description="Disordered" evidence="1">
    <location>
        <begin position="105"/>
        <end position="135"/>
    </location>
</feature>
<evidence type="ECO:0000313" key="2">
    <source>
        <dbReference type="Proteomes" id="UP000887566"/>
    </source>
</evidence>
<proteinExistence type="predicted"/>
<protein>
    <submittedName>
        <fullName evidence="3">CARD domain-containing protein</fullName>
    </submittedName>
</protein>
<accession>A0A914XEA8</accession>
<evidence type="ECO:0000256" key="1">
    <source>
        <dbReference type="SAM" id="MobiDB-lite"/>
    </source>
</evidence>
<dbReference type="AlphaFoldDB" id="A0A914XEA8"/>
<dbReference type="CDD" id="cd01671">
    <property type="entry name" value="CARD"/>
    <property type="match status" value="1"/>
</dbReference>
<dbReference type="Proteomes" id="UP000887566">
    <property type="component" value="Unplaced"/>
</dbReference>
<feature type="compositionally biased region" description="Low complexity" evidence="1">
    <location>
        <begin position="115"/>
        <end position="125"/>
    </location>
</feature>
<dbReference type="InterPro" id="IPR011029">
    <property type="entry name" value="DEATH-like_dom_sf"/>
</dbReference>
<evidence type="ECO:0000313" key="3">
    <source>
        <dbReference type="WBParaSite" id="PSAMB.scaffold7287size7889.g29888.t1"/>
    </source>
</evidence>
<dbReference type="Gene3D" id="1.10.533.10">
    <property type="entry name" value="Death Domain, Fas"/>
    <property type="match status" value="1"/>
</dbReference>
<organism evidence="2 3">
    <name type="scientific">Plectus sambesii</name>
    <dbReference type="NCBI Taxonomy" id="2011161"/>
    <lineage>
        <taxon>Eukaryota</taxon>
        <taxon>Metazoa</taxon>
        <taxon>Ecdysozoa</taxon>
        <taxon>Nematoda</taxon>
        <taxon>Chromadorea</taxon>
        <taxon>Plectida</taxon>
        <taxon>Plectina</taxon>
        <taxon>Plectoidea</taxon>
        <taxon>Plectidae</taxon>
        <taxon>Plectus</taxon>
    </lineage>
</organism>
<dbReference type="SUPFAM" id="SSF47986">
    <property type="entry name" value="DEATH domain"/>
    <property type="match status" value="1"/>
</dbReference>
<dbReference type="WBParaSite" id="PSAMB.scaffold7287size7889.g29888.t1">
    <property type="protein sequence ID" value="PSAMB.scaffold7287size7889.g29888.t1"/>
    <property type="gene ID" value="PSAMB.scaffold7287size7889.g29888"/>
</dbReference>
<name>A0A914XEA8_9BILA</name>